<evidence type="ECO:0000313" key="4">
    <source>
        <dbReference type="EMBL" id="MFN2977212.1"/>
    </source>
</evidence>
<dbReference type="SUPFAM" id="SSF51735">
    <property type="entry name" value="NAD(P)-binding Rossmann-fold domains"/>
    <property type="match status" value="1"/>
</dbReference>
<sequence>MNASGNVILITGGGTGIGRGLAEAFQKDGNEVIIAGRRQSVLEDTVKANPGMHFVTLDVEDAADVQRFAAEVKERFPRLNVLINNAGIMKTEDLTAGEKDLATAEQTVAINLLGTFRVTAALMPLLLQQGQATIMTVTSGLAFMPIHPNPSYCATKAAIHSWSQSLRYQLRDKGVEVLEIVPPYVQTELTGPFQAADPNAMPLAEYISETMELLKNPPASGEILVERVRGRRFAEQSGTYDQLFAEWNDYAAKRLIERAKAGQE</sequence>
<keyword evidence="5" id="KW-1185">Reference proteome</keyword>
<dbReference type="PANTHER" id="PTHR44196">
    <property type="entry name" value="DEHYDROGENASE/REDUCTASE SDR FAMILY MEMBER 7B"/>
    <property type="match status" value="1"/>
</dbReference>
<reference evidence="4 5" key="1">
    <citation type="submission" date="2024-12" db="EMBL/GenBank/DDBJ databases">
        <authorList>
            <person name="Lee Y."/>
        </authorList>
    </citation>
    <scope>NUCLEOTIDE SEQUENCE [LARGE SCALE GENOMIC DNA]</scope>
    <source>
        <strain evidence="4 5">03SUJ4</strain>
    </source>
</reference>
<dbReference type="PRINTS" id="PR00081">
    <property type="entry name" value="GDHRDH"/>
</dbReference>
<dbReference type="InterPro" id="IPR020904">
    <property type="entry name" value="Sc_DH/Rdtase_CS"/>
</dbReference>
<evidence type="ECO:0000256" key="1">
    <source>
        <dbReference type="ARBA" id="ARBA00006484"/>
    </source>
</evidence>
<dbReference type="Pfam" id="PF00106">
    <property type="entry name" value="adh_short"/>
    <property type="match status" value="1"/>
</dbReference>
<dbReference type="Gene3D" id="3.40.50.720">
    <property type="entry name" value="NAD(P)-binding Rossmann-like Domain"/>
    <property type="match status" value="1"/>
</dbReference>
<dbReference type="PRINTS" id="PR00080">
    <property type="entry name" value="SDRFAMILY"/>
</dbReference>
<evidence type="ECO:0000256" key="2">
    <source>
        <dbReference type="ARBA" id="ARBA00023002"/>
    </source>
</evidence>
<comment type="similarity">
    <text evidence="1 3">Belongs to the short-chain dehydrogenases/reductases (SDR) family.</text>
</comment>
<evidence type="ECO:0000256" key="3">
    <source>
        <dbReference type="RuleBase" id="RU000363"/>
    </source>
</evidence>
<dbReference type="PANTHER" id="PTHR44196:SF1">
    <property type="entry name" value="DEHYDROGENASE_REDUCTASE SDR FAMILY MEMBER 7B"/>
    <property type="match status" value="1"/>
</dbReference>
<dbReference type="Proteomes" id="UP001634747">
    <property type="component" value="Unassembled WGS sequence"/>
</dbReference>
<protein>
    <submittedName>
        <fullName evidence="4">SDR family oxidoreductase</fullName>
    </submittedName>
</protein>
<dbReference type="InterPro" id="IPR002347">
    <property type="entry name" value="SDR_fam"/>
</dbReference>
<accession>A0ABW9KQ29</accession>
<keyword evidence="2" id="KW-0560">Oxidoreductase</keyword>
<dbReference type="PROSITE" id="PS00061">
    <property type="entry name" value="ADH_SHORT"/>
    <property type="match status" value="1"/>
</dbReference>
<proteinExistence type="inferred from homology"/>
<evidence type="ECO:0000313" key="5">
    <source>
        <dbReference type="Proteomes" id="UP001634747"/>
    </source>
</evidence>
<gene>
    <name evidence="4" type="ORF">ACK2TP_15685</name>
</gene>
<dbReference type="RefSeq" id="WP_263414618.1">
    <property type="nucleotide sequence ID" value="NZ_BAABBH010000001.1"/>
</dbReference>
<comment type="caution">
    <text evidence="4">The sequence shown here is derived from an EMBL/GenBank/DDBJ whole genome shotgun (WGS) entry which is preliminary data.</text>
</comment>
<dbReference type="EMBL" id="JBJYXY010000001">
    <property type="protein sequence ID" value="MFN2977212.1"/>
    <property type="molecule type" value="Genomic_DNA"/>
</dbReference>
<name>A0ABW9KQ29_9BACT</name>
<organism evidence="4 5">
    <name type="scientific">Terriglobus aquaticus</name>
    <dbReference type="NCBI Taxonomy" id="940139"/>
    <lineage>
        <taxon>Bacteria</taxon>
        <taxon>Pseudomonadati</taxon>
        <taxon>Acidobacteriota</taxon>
        <taxon>Terriglobia</taxon>
        <taxon>Terriglobales</taxon>
        <taxon>Acidobacteriaceae</taxon>
        <taxon>Terriglobus</taxon>
    </lineage>
</organism>
<dbReference type="InterPro" id="IPR036291">
    <property type="entry name" value="NAD(P)-bd_dom_sf"/>
</dbReference>